<evidence type="ECO:0000313" key="1">
    <source>
        <dbReference type="EMBL" id="MFD2660371.1"/>
    </source>
</evidence>
<dbReference type="Proteomes" id="UP001597493">
    <property type="component" value="Unassembled WGS sequence"/>
</dbReference>
<evidence type="ECO:0008006" key="3">
    <source>
        <dbReference type="Google" id="ProtNLM"/>
    </source>
</evidence>
<proteinExistence type="predicted"/>
<evidence type="ECO:0000313" key="2">
    <source>
        <dbReference type="Proteomes" id="UP001597493"/>
    </source>
</evidence>
<dbReference type="EMBL" id="JBHUMY010000007">
    <property type="protein sequence ID" value="MFD2660371.1"/>
    <property type="molecule type" value="Genomic_DNA"/>
</dbReference>
<protein>
    <recommendedName>
        <fullName evidence="3">Pentapeptide repeat-containing protein</fullName>
    </recommendedName>
</protein>
<keyword evidence="2" id="KW-1185">Reference proteome</keyword>
<reference evidence="2" key="1">
    <citation type="journal article" date="2019" name="Int. J. Syst. Evol. Microbiol.">
        <title>The Global Catalogue of Microorganisms (GCM) 10K type strain sequencing project: providing services to taxonomists for standard genome sequencing and annotation.</title>
        <authorList>
            <consortium name="The Broad Institute Genomics Platform"/>
            <consortium name="The Broad Institute Genome Sequencing Center for Infectious Disease"/>
            <person name="Wu L."/>
            <person name="Ma J."/>
        </authorList>
    </citation>
    <scope>NUCLEOTIDE SEQUENCE [LARGE SCALE GENOMIC DNA]</scope>
    <source>
        <strain evidence="2">TISTR 1827</strain>
    </source>
</reference>
<dbReference type="RefSeq" id="WP_379271558.1">
    <property type="nucleotide sequence ID" value="NZ_JBHUGT010000022.1"/>
</dbReference>
<gene>
    <name evidence="1" type="ORF">ACFSW5_08800</name>
</gene>
<comment type="caution">
    <text evidence="1">The sequence shown here is derived from an EMBL/GenBank/DDBJ whole genome shotgun (WGS) entry which is preliminary data.</text>
</comment>
<sequence>MDYVLNQHFENTTVDFDGKHYIGCSFLNCTIIISSLNFNYDRCTFTDSQFKISPKISWLQNVYSLLPSAKRGNTILHA</sequence>
<accession>A0ABW5QWD4</accession>
<name>A0ABW5QWD4_9BACL</name>
<organism evidence="1 2">
    <name type="scientific">Paenibacillus thailandensis</name>
    <dbReference type="NCBI Taxonomy" id="393250"/>
    <lineage>
        <taxon>Bacteria</taxon>
        <taxon>Bacillati</taxon>
        <taxon>Bacillota</taxon>
        <taxon>Bacilli</taxon>
        <taxon>Bacillales</taxon>
        <taxon>Paenibacillaceae</taxon>
        <taxon>Paenibacillus</taxon>
    </lineage>
</organism>